<dbReference type="EMBL" id="DF157624">
    <property type="protein sequence ID" value="GAB69703.1"/>
    <property type="molecule type" value="Genomic_DNA"/>
</dbReference>
<dbReference type="OMA" id="CEELITY"/>
<dbReference type="AlphaFoldDB" id="K6UNQ3"/>
<organism evidence="2 3">
    <name type="scientific">Plasmodium cynomolgi (strain B)</name>
    <dbReference type="NCBI Taxonomy" id="1120755"/>
    <lineage>
        <taxon>Eukaryota</taxon>
        <taxon>Sar</taxon>
        <taxon>Alveolata</taxon>
        <taxon>Apicomplexa</taxon>
        <taxon>Aconoidasida</taxon>
        <taxon>Haemosporida</taxon>
        <taxon>Plasmodiidae</taxon>
        <taxon>Plasmodium</taxon>
        <taxon>Plasmodium (Plasmodium)</taxon>
    </lineage>
</organism>
<dbReference type="Proteomes" id="UP000006319">
    <property type="component" value="Unassembled WGS sequence"/>
</dbReference>
<feature type="region of interest" description="Disordered" evidence="1">
    <location>
        <begin position="144"/>
        <end position="196"/>
    </location>
</feature>
<feature type="compositionally biased region" description="Low complexity" evidence="1">
    <location>
        <begin position="345"/>
        <end position="359"/>
    </location>
</feature>
<accession>K6UNQ3</accession>
<sequence length="412" mass="45024">MSGITVSVYNKSPTSDSGDCILKYIEFLEKIKDKIAEFKGKKDADFKNKCEELITYIKEEKQKLKACHTKELQDLHLHDEDIKHFYRICSVNTKYLNSFSPEDEKTIELKDDTKISCETGQDCVKKVEAEKGKEGEAILQVNEKDSRTETLETQKSQDQSESIVDGKDPSIQQVIPHDQQDATSLEASGKHDLEEPEAKVIHPFRLNGPIENRNTYLYVPTIPSNNALGTNPRGTSTQNNFEGESASAGIHQERTSEINNSQSDARKGNPLNGNAHDWQAVGSHTDEDHLSVDKDVAVFSTTEYRAAETSISGKPGDRSSPLIVTDSADDCMISLSSVGTADVGVSSASSDHTTSSVKSNIANASHSELDLTKADDNASTDSKGAHDAVSDAEAKHDKAQCSDKPCNSDSPQ</sequence>
<feature type="compositionally biased region" description="Polar residues" evidence="1">
    <location>
        <begin position="153"/>
        <end position="162"/>
    </location>
</feature>
<dbReference type="GeneID" id="14696245"/>
<evidence type="ECO:0000256" key="1">
    <source>
        <dbReference type="SAM" id="MobiDB-lite"/>
    </source>
</evidence>
<dbReference type="PhylomeDB" id="K6UNQ3"/>
<feature type="compositionally biased region" description="Polar residues" evidence="1">
    <location>
        <begin position="228"/>
        <end position="242"/>
    </location>
</feature>
<name>K6UNQ3_PLACD</name>
<feature type="region of interest" description="Disordered" evidence="1">
    <location>
        <begin position="342"/>
        <end position="412"/>
    </location>
</feature>
<feature type="compositionally biased region" description="Basic and acidic residues" evidence="1">
    <location>
        <begin position="383"/>
        <end position="401"/>
    </location>
</feature>
<evidence type="ECO:0000313" key="3">
    <source>
        <dbReference type="Proteomes" id="UP000006319"/>
    </source>
</evidence>
<dbReference type="RefSeq" id="XP_004227921.1">
    <property type="nucleotide sequence ID" value="XM_004227873.1"/>
</dbReference>
<evidence type="ECO:0000313" key="2">
    <source>
        <dbReference type="EMBL" id="GAB69703.1"/>
    </source>
</evidence>
<dbReference type="KEGG" id="pcy:PCYB_004520"/>
<dbReference type="VEuPathDB" id="PlasmoDB:PCYB_004520"/>
<proteinExistence type="predicted"/>
<feature type="region of interest" description="Disordered" evidence="1">
    <location>
        <begin position="228"/>
        <end position="279"/>
    </location>
</feature>
<feature type="compositionally biased region" description="Basic and acidic residues" evidence="1">
    <location>
        <begin position="367"/>
        <end position="376"/>
    </location>
</feature>
<keyword evidence="3" id="KW-1185">Reference proteome</keyword>
<protein>
    <submittedName>
        <fullName evidence="2">CYIR protein</fullName>
    </submittedName>
</protein>
<dbReference type="OrthoDB" id="389358at2759"/>
<reference evidence="2 3" key="1">
    <citation type="journal article" date="2012" name="Nat. Genet.">
        <title>Plasmodium cynomolgi genome sequences provide insight into Plasmodium vivax and the monkey malaria clade.</title>
        <authorList>
            <person name="Tachibana S."/>
            <person name="Sullivan S.A."/>
            <person name="Kawai S."/>
            <person name="Nakamura S."/>
            <person name="Kim H.R."/>
            <person name="Goto N."/>
            <person name="Arisue N."/>
            <person name="Palacpac N.M.Q."/>
            <person name="Honma H."/>
            <person name="Yagi M."/>
            <person name="Tougan T."/>
            <person name="Katakai Y."/>
            <person name="Kaneko O."/>
            <person name="Mita T."/>
            <person name="Kita K."/>
            <person name="Yasutomi Y."/>
            <person name="Sutton P.L."/>
            <person name="Shakhbatyan R."/>
            <person name="Horii T."/>
            <person name="Yasunaga T."/>
            <person name="Barnwell J.W."/>
            <person name="Escalante A.A."/>
            <person name="Carlton J.M."/>
            <person name="Tanabe K."/>
        </authorList>
    </citation>
    <scope>NUCLEOTIDE SEQUENCE [LARGE SCALE GENOMIC DNA]</scope>
    <source>
        <strain evidence="2 3">B</strain>
    </source>
</reference>
<feature type="non-terminal residue" evidence="2">
    <location>
        <position position="412"/>
    </location>
</feature>
<gene>
    <name evidence="2" type="ORF">PCYB_004520</name>
</gene>